<accession>A0A1H6MLC7</accession>
<organism evidence="1 2">
    <name type="scientific">Pseudomonas asplenii</name>
    <dbReference type="NCBI Taxonomy" id="53407"/>
    <lineage>
        <taxon>Bacteria</taxon>
        <taxon>Pseudomonadati</taxon>
        <taxon>Pseudomonadota</taxon>
        <taxon>Gammaproteobacteria</taxon>
        <taxon>Pseudomonadales</taxon>
        <taxon>Pseudomonadaceae</taxon>
        <taxon>Pseudomonas</taxon>
    </lineage>
</organism>
<dbReference type="EMBL" id="LT629972">
    <property type="protein sequence ID" value="SEH98634.1"/>
    <property type="molecule type" value="Genomic_DNA"/>
</dbReference>
<protein>
    <submittedName>
        <fullName evidence="1">Uncharacterized protein</fullName>
    </submittedName>
</protein>
<dbReference type="OrthoDB" id="9924445at2"/>
<proteinExistence type="predicted"/>
<evidence type="ECO:0000313" key="1">
    <source>
        <dbReference type="EMBL" id="SEH98634.1"/>
    </source>
</evidence>
<gene>
    <name evidence="1" type="ORF">SAMN05216581_1012</name>
</gene>
<dbReference type="RefSeq" id="WP_010452024.1">
    <property type="nucleotide sequence ID" value="NZ_CP087202.1"/>
</dbReference>
<name>A0A1H6MLC7_9PSED</name>
<reference evidence="1 2" key="1">
    <citation type="submission" date="2016-10" db="EMBL/GenBank/DDBJ databases">
        <authorList>
            <person name="de Groot N.N."/>
        </authorList>
    </citation>
    <scope>NUCLEOTIDE SEQUENCE [LARGE SCALE GENOMIC DNA]</scope>
    <source>
        <strain evidence="1 2">LMG 2158</strain>
    </source>
</reference>
<dbReference type="Proteomes" id="UP000182272">
    <property type="component" value="Chromosome I"/>
</dbReference>
<dbReference type="AlphaFoldDB" id="A0A1H6MLC7"/>
<sequence length="67" mass="7967">MSKQIPCVNPLAKDPEYINWEEVQKLINIGDHLKFTANLSTHKITRKLYDQKGYDMFEIKIWGEEEQ</sequence>
<evidence type="ECO:0000313" key="2">
    <source>
        <dbReference type="Proteomes" id="UP000182272"/>
    </source>
</evidence>